<dbReference type="RefSeq" id="WP_163458993.1">
    <property type="nucleotide sequence ID" value="NZ_JAAGOH010000024.1"/>
</dbReference>
<evidence type="ECO:0000313" key="3">
    <source>
        <dbReference type="Proteomes" id="UP000484255"/>
    </source>
</evidence>
<organism evidence="2 3">
    <name type="scientific">Ideonella livida</name>
    <dbReference type="NCBI Taxonomy" id="2707176"/>
    <lineage>
        <taxon>Bacteria</taxon>
        <taxon>Pseudomonadati</taxon>
        <taxon>Pseudomonadota</taxon>
        <taxon>Betaproteobacteria</taxon>
        <taxon>Burkholderiales</taxon>
        <taxon>Sphaerotilaceae</taxon>
        <taxon>Ideonella</taxon>
    </lineage>
</organism>
<keyword evidence="3" id="KW-1185">Reference proteome</keyword>
<gene>
    <name evidence="2" type="ORF">G3A44_17250</name>
</gene>
<evidence type="ECO:0000313" key="2">
    <source>
        <dbReference type="EMBL" id="NDY92943.1"/>
    </source>
</evidence>
<proteinExistence type="predicted"/>
<name>A0A7C9TMG0_9BURK</name>
<feature type="compositionally biased region" description="Low complexity" evidence="1">
    <location>
        <begin position="43"/>
        <end position="57"/>
    </location>
</feature>
<evidence type="ECO:0000256" key="1">
    <source>
        <dbReference type="SAM" id="MobiDB-lite"/>
    </source>
</evidence>
<sequence length="77" mass="8446">MSTPHSRSGLFQRWRQAHAARDRPGQDPADMGTVMGLEFSLDQAPAPAGPQQVPATGGSPGGRTRRWWPQWRPQGRG</sequence>
<feature type="compositionally biased region" description="Low complexity" evidence="1">
    <location>
        <begin position="67"/>
        <end position="77"/>
    </location>
</feature>
<dbReference type="Proteomes" id="UP000484255">
    <property type="component" value="Unassembled WGS sequence"/>
</dbReference>
<accession>A0A7C9TMG0</accession>
<dbReference type="EMBL" id="JAAGOH010000024">
    <property type="protein sequence ID" value="NDY92943.1"/>
    <property type="molecule type" value="Genomic_DNA"/>
</dbReference>
<protein>
    <submittedName>
        <fullName evidence="2">Uncharacterized protein</fullName>
    </submittedName>
</protein>
<feature type="region of interest" description="Disordered" evidence="1">
    <location>
        <begin position="1"/>
        <end position="77"/>
    </location>
</feature>
<comment type="caution">
    <text evidence="2">The sequence shown here is derived from an EMBL/GenBank/DDBJ whole genome shotgun (WGS) entry which is preliminary data.</text>
</comment>
<dbReference type="AlphaFoldDB" id="A0A7C9TMG0"/>
<reference evidence="2 3" key="1">
    <citation type="submission" date="2020-02" db="EMBL/GenBank/DDBJ databases">
        <title>Ideonella bacterium strain TBM-1.</title>
        <authorList>
            <person name="Chen W.-M."/>
        </authorList>
    </citation>
    <scope>NUCLEOTIDE SEQUENCE [LARGE SCALE GENOMIC DNA]</scope>
    <source>
        <strain evidence="2 3">TBM-1</strain>
    </source>
</reference>